<dbReference type="PROSITE" id="PS51257">
    <property type="entry name" value="PROKAR_LIPOPROTEIN"/>
    <property type="match status" value="1"/>
</dbReference>
<evidence type="ECO:0000259" key="2">
    <source>
        <dbReference type="PROSITE" id="PS50853"/>
    </source>
</evidence>
<dbReference type="CDD" id="cd00063">
    <property type="entry name" value="FN3"/>
    <property type="match status" value="1"/>
</dbReference>
<keyword evidence="4" id="KW-1185">Reference proteome</keyword>
<dbReference type="RefSeq" id="WP_253474503.1">
    <property type="nucleotide sequence ID" value="NZ_JALJXV010000002.1"/>
</dbReference>
<feature type="region of interest" description="Disordered" evidence="1">
    <location>
        <begin position="220"/>
        <end position="243"/>
    </location>
</feature>
<feature type="domain" description="Fibronectin type-III" evidence="2">
    <location>
        <begin position="116"/>
        <end position="210"/>
    </location>
</feature>
<reference evidence="3" key="1">
    <citation type="submission" date="2022-03" db="EMBL/GenBank/DDBJ databases">
        <title>Genomic Encyclopedia of Type Strains, Phase III (KMG-III): the genomes of soil and plant-associated and newly described type strains.</title>
        <authorList>
            <person name="Whitman W."/>
        </authorList>
    </citation>
    <scope>NUCLEOTIDE SEQUENCE</scope>
    <source>
        <strain evidence="3">ANL 6-2</strain>
    </source>
</reference>
<dbReference type="InterPro" id="IPR013783">
    <property type="entry name" value="Ig-like_fold"/>
</dbReference>
<dbReference type="InterPro" id="IPR003961">
    <property type="entry name" value="FN3_dom"/>
</dbReference>
<dbReference type="Gene3D" id="2.60.40.10">
    <property type="entry name" value="Immunoglobulins"/>
    <property type="match status" value="1"/>
</dbReference>
<dbReference type="InterPro" id="IPR011460">
    <property type="entry name" value="Lcl_C"/>
</dbReference>
<evidence type="ECO:0000256" key="1">
    <source>
        <dbReference type="SAM" id="MobiDB-lite"/>
    </source>
</evidence>
<feature type="compositionally biased region" description="Polar residues" evidence="1">
    <location>
        <begin position="220"/>
        <end position="240"/>
    </location>
</feature>
<dbReference type="Proteomes" id="UP001205843">
    <property type="component" value="Unassembled WGS sequence"/>
</dbReference>
<name>A0AAE3G194_9GAMM</name>
<proteinExistence type="predicted"/>
<organism evidence="3 4">
    <name type="scientific">Natronocella acetinitrilica</name>
    <dbReference type="NCBI Taxonomy" id="414046"/>
    <lineage>
        <taxon>Bacteria</taxon>
        <taxon>Pseudomonadati</taxon>
        <taxon>Pseudomonadota</taxon>
        <taxon>Gammaproteobacteria</taxon>
        <taxon>Chromatiales</taxon>
        <taxon>Ectothiorhodospiraceae</taxon>
        <taxon>Natronocella</taxon>
    </lineage>
</organism>
<protein>
    <recommendedName>
        <fullName evidence="2">Fibronectin type-III domain-containing protein</fullName>
    </recommendedName>
</protein>
<dbReference type="InterPro" id="IPR036116">
    <property type="entry name" value="FN3_sf"/>
</dbReference>
<dbReference type="PANTHER" id="PTHR35812">
    <property type="entry name" value="LIPOPROTEIN"/>
    <property type="match status" value="1"/>
</dbReference>
<evidence type="ECO:0000313" key="3">
    <source>
        <dbReference type="EMBL" id="MCP1673674.1"/>
    </source>
</evidence>
<dbReference type="Pfam" id="PF07603">
    <property type="entry name" value="Lcl_C"/>
    <property type="match status" value="1"/>
</dbReference>
<accession>A0AAE3G194</accession>
<dbReference type="PANTHER" id="PTHR35812:SF1">
    <property type="entry name" value="LIPOPROTEIN"/>
    <property type="match status" value="1"/>
</dbReference>
<dbReference type="PROSITE" id="PS50853">
    <property type="entry name" value="FN3"/>
    <property type="match status" value="1"/>
</dbReference>
<sequence length="445" mass="45828">MKRPGWIVAWASVLAGCVLLWGCNSSGGSGGGGGGGSDPDPTILNVIIDAGGEVDPSSQAVASGEQGSFTIATDVSFVIASIDSQCGGALSGDTYTTDPLEADCTVTIALERLLDPPAALGGEGLDGSIALQWDSVDNADGYSVYFAASPDVFPGMGNVEQQGVSGTSTLVDGLDNGTAYYFIVIATNTDGAESEPSAELSRTPFPTAEIAVNDTGMQDCSDGSTTLQSCPLSSHPNQDAESGRDALAADGTLEKFGGGAAGFDFVKLGANGAVLEDQSATDFACVRDNVTGLYWENKLSNGGLHEANATYTWYDPDPATNGGVAGTQDGGNCNAGPCDTQGFINSVNAADLCGFDDWRLPTVLELQSIVHYGRTTAPAIDLDYFPLVATNDSASQYWTATTFAGNTQLARWVRFSTGHFFDSGGSTKASALRVRLVRASTVTTP</sequence>
<dbReference type="AlphaFoldDB" id="A0AAE3G194"/>
<dbReference type="SUPFAM" id="SSF49265">
    <property type="entry name" value="Fibronectin type III"/>
    <property type="match status" value="1"/>
</dbReference>
<gene>
    <name evidence="3" type="ORF">J2T57_000773</name>
</gene>
<comment type="caution">
    <text evidence="3">The sequence shown here is derived from an EMBL/GenBank/DDBJ whole genome shotgun (WGS) entry which is preliminary data.</text>
</comment>
<dbReference type="EMBL" id="JALJXV010000002">
    <property type="protein sequence ID" value="MCP1673674.1"/>
    <property type="molecule type" value="Genomic_DNA"/>
</dbReference>
<evidence type="ECO:0000313" key="4">
    <source>
        <dbReference type="Proteomes" id="UP001205843"/>
    </source>
</evidence>